<accession>A0AAD2AA12</accession>
<name>A0AAD2AA12_9LAMI</name>
<feature type="compositionally biased region" description="Polar residues" evidence="1">
    <location>
        <begin position="11"/>
        <end position="20"/>
    </location>
</feature>
<evidence type="ECO:0000256" key="1">
    <source>
        <dbReference type="SAM" id="MobiDB-lite"/>
    </source>
</evidence>
<organism evidence="2 3">
    <name type="scientific">Fraxinus pennsylvanica</name>
    <dbReference type="NCBI Taxonomy" id="56036"/>
    <lineage>
        <taxon>Eukaryota</taxon>
        <taxon>Viridiplantae</taxon>
        <taxon>Streptophyta</taxon>
        <taxon>Embryophyta</taxon>
        <taxon>Tracheophyta</taxon>
        <taxon>Spermatophyta</taxon>
        <taxon>Magnoliopsida</taxon>
        <taxon>eudicotyledons</taxon>
        <taxon>Gunneridae</taxon>
        <taxon>Pentapetalae</taxon>
        <taxon>asterids</taxon>
        <taxon>lamiids</taxon>
        <taxon>Lamiales</taxon>
        <taxon>Oleaceae</taxon>
        <taxon>Oleeae</taxon>
        <taxon>Fraxinus</taxon>
    </lineage>
</organism>
<dbReference type="Proteomes" id="UP000834106">
    <property type="component" value="Chromosome 20"/>
</dbReference>
<gene>
    <name evidence="2" type="ORF">FPE_LOCUS31393</name>
</gene>
<sequence length="111" mass="12573">MMTSRDCLVDSPSSLNNSESIMGGEVQVSTQSNKKVYLSSPDHAHTGYFTPRISFSIGELDKIDESEEEEELSLISRKGNLEKKRVRFKLPEEADMTLLTFTLQKKHSKYA</sequence>
<dbReference type="EMBL" id="OU503055">
    <property type="protein sequence ID" value="CAI9783963.1"/>
    <property type="molecule type" value="Genomic_DNA"/>
</dbReference>
<reference evidence="2" key="1">
    <citation type="submission" date="2023-05" db="EMBL/GenBank/DDBJ databases">
        <authorList>
            <person name="Huff M."/>
        </authorList>
    </citation>
    <scope>NUCLEOTIDE SEQUENCE</scope>
</reference>
<keyword evidence="3" id="KW-1185">Reference proteome</keyword>
<evidence type="ECO:0000313" key="3">
    <source>
        <dbReference type="Proteomes" id="UP000834106"/>
    </source>
</evidence>
<dbReference type="AlphaFoldDB" id="A0AAD2AA12"/>
<proteinExistence type="predicted"/>
<feature type="region of interest" description="Disordered" evidence="1">
    <location>
        <begin position="1"/>
        <end position="24"/>
    </location>
</feature>
<protein>
    <submittedName>
        <fullName evidence="2">Uncharacterized protein</fullName>
    </submittedName>
</protein>
<evidence type="ECO:0000313" key="2">
    <source>
        <dbReference type="EMBL" id="CAI9783963.1"/>
    </source>
</evidence>